<proteinExistence type="predicted"/>
<dbReference type="Proteomes" id="UP000070700">
    <property type="component" value="Unassembled WGS sequence"/>
</dbReference>
<reference evidence="3 4" key="1">
    <citation type="submission" date="2015-10" db="EMBL/GenBank/DDBJ databases">
        <title>Full genome of DAOMC 229536 Phialocephala scopiformis, a fungal endophyte of spruce producing the potent anti-insectan compound rugulosin.</title>
        <authorList>
            <consortium name="DOE Joint Genome Institute"/>
            <person name="Walker A.K."/>
            <person name="Frasz S.L."/>
            <person name="Seifert K.A."/>
            <person name="Miller J.D."/>
            <person name="Mondo S.J."/>
            <person name="Labutti K."/>
            <person name="Lipzen A."/>
            <person name="Dockter R."/>
            <person name="Kennedy M."/>
            <person name="Grigoriev I.V."/>
            <person name="Spatafora J.W."/>
        </authorList>
    </citation>
    <scope>NUCLEOTIDE SEQUENCE [LARGE SCALE GENOMIC DNA]</scope>
    <source>
        <strain evidence="3 4">CBS 120377</strain>
    </source>
</reference>
<dbReference type="PANTHER" id="PTHR33112">
    <property type="entry name" value="DOMAIN PROTEIN, PUTATIVE-RELATED"/>
    <property type="match status" value="1"/>
</dbReference>
<dbReference type="InParanoid" id="A0A194WXA8"/>
<organism evidence="3 4">
    <name type="scientific">Mollisia scopiformis</name>
    <name type="common">Conifer needle endophyte fungus</name>
    <name type="synonym">Phialocephala scopiformis</name>
    <dbReference type="NCBI Taxonomy" id="149040"/>
    <lineage>
        <taxon>Eukaryota</taxon>
        <taxon>Fungi</taxon>
        <taxon>Dikarya</taxon>
        <taxon>Ascomycota</taxon>
        <taxon>Pezizomycotina</taxon>
        <taxon>Leotiomycetes</taxon>
        <taxon>Helotiales</taxon>
        <taxon>Mollisiaceae</taxon>
        <taxon>Mollisia</taxon>
    </lineage>
</organism>
<protein>
    <submittedName>
        <fullName evidence="3">HET-domain-containing protein</fullName>
    </submittedName>
</protein>
<evidence type="ECO:0000259" key="2">
    <source>
        <dbReference type="Pfam" id="PF06985"/>
    </source>
</evidence>
<name>A0A194WXA8_MOLSC</name>
<dbReference type="PANTHER" id="PTHR33112:SF15">
    <property type="entry name" value="HETEROKARYON INCOMPATIBILITY DOMAIN-CONTAINING PROTEIN"/>
    <property type="match status" value="1"/>
</dbReference>
<keyword evidence="4" id="KW-1185">Reference proteome</keyword>
<feature type="compositionally biased region" description="Basic and acidic residues" evidence="1">
    <location>
        <begin position="171"/>
        <end position="183"/>
    </location>
</feature>
<feature type="region of interest" description="Disordered" evidence="1">
    <location>
        <begin position="162"/>
        <end position="190"/>
    </location>
</feature>
<feature type="domain" description="Heterokaryon incompatibility" evidence="2">
    <location>
        <begin position="206"/>
        <end position="358"/>
    </location>
</feature>
<evidence type="ECO:0000313" key="4">
    <source>
        <dbReference type="Proteomes" id="UP000070700"/>
    </source>
</evidence>
<dbReference type="EMBL" id="KQ947424">
    <property type="protein sequence ID" value="KUJ12565.1"/>
    <property type="molecule type" value="Genomic_DNA"/>
</dbReference>
<dbReference type="RefSeq" id="XP_018066920.1">
    <property type="nucleotide sequence ID" value="XM_018221403.1"/>
</dbReference>
<evidence type="ECO:0000256" key="1">
    <source>
        <dbReference type="SAM" id="MobiDB-lite"/>
    </source>
</evidence>
<accession>A0A194WXA8</accession>
<dbReference type="KEGG" id="psco:LY89DRAFT_757091"/>
<evidence type="ECO:0000313" key="3">
    <source>
        <dbReference type="EMBL" id="KUJ12565.1"/>
    </source>
</evidence>
<gene>
    <name evidence="3" type="ORF">LY89DRAFT_757091</name>
</gene>
<dbReference type="InterPro" id="IPR010730">
    <property type="entry name" value="HET"/>
</dbReference>
<dbReference type="Pfam" id="PF06985">
    <property type="entry name" value="HET"/>
    <property type="match status" value="1"/>
</dbReference>
<sequence>MTKPCPICSPILSSDGWSSQIVEPVTRFLSAKAGGCLDCTMIVKAVEEWHQGWIDDHVDDGTIELSLQFRVLNVSVDPVDDPKLRGKSGKFTLWQHQEKNSEGKLTEPFLSSLDIVTDTNSREAFKRASDWLGNCVKYHDHPKEDPDSKFIPSRLLEVIPSEYHGNGMRSTPDKQRREEHHQSPDAGSSRVRLIEARKKYREPFMYAALSYCWGGDLEGVITTVKETIDKHCQSIAVASLPKSLQDAIILCRGMGIRHLWIDALCIVQDDDKDWRREAAQMRHVYSNSHVTLAAHSASSCKEGFLGKQEYGQADWQRGFMTPRGSDTQKKMFIRTREKPAWLCAEPTPLMKRGWAFQECILPRRIIHFTGFEMVWECSKDHFCECSHVEGFGGKSNPMTKTWLGELPSVNPVIKPKRLSIPTDLYPALEPAVETCDWMEFVMEYSGRGLTRASDRLVALSGLALSLQSKPSESNATLAYGHWTQNGPKSLWPVYLAGLIRTFLPQQLLWYSQDRKTEIPDADMPIPTSARPTPYRAPTWSWASLDGAIQYESKGTFESHVLIDEIGTFCTPKDDFHPSGPVRDGELLLEGVLAPVKVLTAERRVKRRLWDVSDNWIGRTSVVRSRFGAIIEISCDVPREIELRKGDPGYDCWVRGTCPLRSGPDAQCEKCHFGMERNSDFWCLKVATRKLHDYEWIWFLVLQRADSTKGLAWERVGLGRIDKVKNEERSDEDLKLFEGARTERIRIV</sequence>
<dbReference type="GeneID" id="28831129"/>
<dbReference type="AlphaFoldDB" id="A0A194WXA8"/>
<dbReference type="OrthoDB" id="5125733at2759"/>